<accession>A0ABU9E7I0</accession>
<dbReference type="Pfam" id="PF26099">
    <property type="entry name" value="DUF8034"/>
    <property type="match status" value="2"/>
</dbReference>
<keyword evidence="1" id="KW-0732">Signal</keyword>
<sequence length="693" mass="75195">MKTWSVPLLVTAAIAAPLSAMQDSAEPTTIRIERAMVPPAWVAAQRTLLESTVDIALDYAAANFHANGHLIRSVPPAWGAGDGPDDIVNRAKDWPLIYLMGGPEELVDELERIWEGHLEQYTDGRVPEVEAARDGIFRNDFITQFDWEHTSEELAAFYMYALARPNDPTNRVRARRFAGLYMNEDPAAPNYDPDTKIIRSLFNGSLGPKLTPVVPADWEGLSPSLRFWSVAATDVRGDHPMNMAAAMLPFTAFILTQEEKYREWALEYIGAWRDRTEANGGNIPSNIGLDGTIGGEWGGKWYCGVWGWTGEGERNYVFRGPPEGFDVALLLSGDPSYTQAMRHQVDNLFEARRVEDGRVLYPHLYDENGWGGYAELSTGTLHVQRGNGSGTQGNLVNILVDLYITSLRQDDLDRIPVLPDDRSAQRAGVDTPPGTDWIDYLRGNDPGYPMRALEAALATVREKAVPSDAAPRGSGLTSVGWLGVEGLDYPSSVSMMSLDRLPPMRDGIGGCVPENGARITATSPAEVSVAAARRDRGEVEPATVLPEVDPGVGGNGAIPIAALVQLTMGGPNPGGESHGPLPLNVQVRHFDPVAGRPGLPADVGALVEKFDAESVTLTLVNAHPLQERTVTVQMGAYGEHTATEVTVEGSTTPVDAPFFEVRLAPGSGQTLTIGVRRYTNLPTAAFPWDRPAF</sequence>
<feature type="chain" id="PRO_5046748909" evidence="1">
    <location>
        <begin position="26"/>
        <end position="693"/>
    </location>
</feature>
<evidence type="ECO:0000313" key="2">
    <source>
        <dbReference type="EMBL" id="MEK9500047.1"/>
    </source>
</evidence>
<reference evidence="2 3" key="1">
    <citation type="submission" date="2024-02" db="EMBL/GenBank/DDBJ databases">
        <title>A novel Gemmatimonadota bacterium.</title>
        <authorList>
            <person name="Du Z.-J."/>
            <person name="Ye Y.-Q."/>
        </authorList>
    </citation>
    <scope>NUCLEOTIDE SEQUENCE [LARGE SCALE GENOMIC DNA]</scope>
    <source>
        <strain evidence="2 3">DH-20</strain>
    </source>
</reference>
<dbReference type="InterPro" id="IPR058347">
    <property type="entry name" value="DUF8034"/>
</dbReference>
<dbReference type="RefSeq" id="WP_405277726.1">
    <property type="nucleotide sequence ID" value="NZ_JBBHLI010000001.1"/>
</dbReference>
<proteinExistence type="predicted"/>
<name>A0ABU9E7I0_9BACT</name>
<keyword evidence="3" id="KW-1185">Reference proteome</keyword>
<comment type="caution">
    <text evidence="2">The sequence shown here is derived from an EMBL/GenBank/DDBJ whole genome shotgun (WGS) entry which is preliminary data.</text>
</comment>
<feature type="signal peptide" evidence="1">
    <location>
        <begin position="1"/>
        <end position="25"/>
    </location>
</feature>
<evidence type="ECO:0000313" key="3">
    <source>
        <dbReference type="Proteomes" id="UP001484239"/>
    </source>
</evidence>
<dbReference type="EMBL" id="JBBHLI010000001">
    <property type="protein sequence ID" value="MEK9500047.1"/>
    <property type="molecule type" value="Genomic_DNA"/>
</dbReference>
<dbReference type="Proteomes" id="UP001484239">
    <property type="component" value="Unassembled WGS sequence"/>
</dbReference>
<organism evidence="2 3">
    <name type="scientific">Gaopeijia maritima</name>
    <dbReference type="NCBI Taxonomy" id="3119007"/>
    <lineage>
        <taxon>Bacteria</taxon>
        <taxon>Pseudomonadati</taxon>
        <taxon>Gemmatimonadota</taxon>
        <taxon>Longimicrobiia</taxon>
        <taxon>Gaopeijiales</taxon>
        <taxon>Gaopeijiaceae</taxon>
        <taxon>Gaopeijia</taxon>
    </lineage>
</organism>
<protein>
    <submittedName>
        <fullName evidence="2">Uncharacterized protein</fullName>
    </submittedName>
</protein>
<gene>
    <name evidence="2" type="ORF">WI372_03485</name>
</gene>
<evidence type="ECO:0000256" key="1">
    <source>
        <dbReference type="SAM" id="SignalP"/>
    </source>
</evidence>